<dbReference type="AlphaFoldDB" id="A0A9P8BNY6"/>
<organism evidence="4 5">
    <name type="scientific">Linnemannia hyalina</name>
    <dbReference type="NCBI Taxonomy" id="64524"/>
    <lineage>
        <taxon>Eukaryota</taxon>
        <taxon>Fungi</taxon>
        <taxon>Fungi incertae sedis</taxon>
        <taxon>Mucoromycota</taxon>
        <taxon>Mortierellomycotina</taxon>
        <taxon>Mortierellomycetes</taxon>
        <taxon>Mortierellales</taxon>
        <taxon>Mortierellaceae</taxon>
        <taxon>Linnemannia</taxon>
    </lineage>
</organism>
<dbReference type="Proteomes" id="UP000707451">
    <property type="component" value="Unassembled WGS sequence"/>
</dbReference>
<dbReference type="OrthoDB" id="5569309at2759"/>
<dbReference type="Pfam" id="PF02037">
    <property type="entry name" value="SAP"/>
    <property type="match status" value="1"/>
</dbReference>
<keyword evidence="2" id="KW-0472">Membrane</keyword>
<evidence type="ECO:0000313" key="5">
    <source>
        <dbReference type="Proteomes" id="UP000707451"/>
    </source>
</evidence>
<protein>
    <recommendedName>
        <fullName evidence="3">SAP domain-containing protein</fullName>
    </recommendedName>
</protein>
<keyword evidence="2" id="KW-0812">Transmembrane</keyword>
<evidence type="ECO:0000256" key="2">
    <source>
        <dbReference type="SAM" id="Phobius"/>
    </source>
</evidence>
<evidence type="ECO:0000256" key="1">
    <source>
        <dbReference type="SAM" id="MobiDB-lite"/>
    </source>
</evidence>
<dbReference type="EMBL" id="JAHRHY010000019">
    <property type="protein sequence ID" value="KAG9062306.1"/>
    <property type="molecule type" value="Genomic_DNA"/>
</dbReference>
<dbReference type="InterPro" id="IPR003034">
    <property type="entry name" value="SAP_dom"/>
</dbReference>
<keyword evidence="5" id="KW-1185">Reference proteome</keyword>
<proteinExistence type="predicted"/>
<dbReference type="PROSITE" id="PS50800">
    <property type="entry name" value="SAP"/>
    <property type="match status" value="1"/>
</dbReference>
<accession>A0A9P8BNY6</accession>
<feature type="domain" description="SAP" evidence="3">
    <location>
        <begin position="5"/>
        <end position="39"/>
    </location>
</feature>
<feature type="region of interest" description="Disordered" evidence="1">
    <location>
        <begin position="116"/>
        <end position="143"/>
    </location>
</feature>
<sequence>MSSALSKRRKHELKELASSLGISSGGVREELVERIRFGRGSDSESAEDPLSEHLVRNFMGDLQTDIHDAKELAISLEHTLHEKLQSGQATIRRASKDLTSSVVNVIEDVVGAVSGNKGKSVHGGSYHSQADEDSDHHRHSRYCRHGQDGEKEHVSLCDKVCSMIKHRFANCASCTSNKWQTLHDLGSNSLGFVWITLLLELTVFLSSAFAQSSQHGEGWFSCLNLLTNWPNFLKPFFAYYGTLFVIPTLLSQLFNVDRSRLHKHDQTQPSGLLSRKTTSGLSYFVFKFAITYFLSQTLAANLHAANPGLVGLAKEAVETAVNHVSRQPVLMKNCALLPQVFRYIPESVSLSTSGVGTILALAETALSRRR</sequence>
<comment type="caution">
    <text evidence="4">The sequence shown here is derived from an EMBL/GenBank/DDBJ whole genome shotgun (WGS) entry which is preliminary data.</text>
</comment>
<keyword evidence="2" id="KW-1133">Transmembrane helix</keyword>
<gene>
    <name evidence="4" type="ORF">KI688_005220</name>
</gene>
<name>A0A9P8BNY6_9FUNG</name>
<reference evidence="4" key="1">
    <citation type="submission" date="2021-06" db="EMBL/GenBank/DDBJ databases">
        <title>Genome Sequence of Mortierella hyaline Strain SCG-10, a Cold-Adapted, Nitrate-Reducing Fungus Isolated from Soil in Minnesota, USA.</title>
        <authorList>
            <person name="Aldossari N."/>
        </authorList>
    </citation>
    <scope>NUCLEOTIDE SEQUENCE</scope>
    <source>
        <strain evidence="4">SCG-10</strain>
    </source>
</reference>
<feature type="transmembrane region" description="Helical" evidence="2">
    <location>
        <begin position="190"/>
        <end position="210"/>
    </location>
</feature>
<evidence type="ECO:0000313" key="4">
    <source>
        <dbReference type="EMBL" id="KAG9062306.1"/>
    </source>
</evidence>
<evidence type="ECO:0000259" key="3">
    <source>
        <dbReference type="PROSITE" id="PS50800"/>
    </source>
</evidence>
<feature type="transmembrane region" description="Helical" evidence="2">
    <location>
        <begin position="236"/>
        <end position="254"/>
    </location>
</feature>